<dbReference type="EC" id="3.5.1.41" evidence="20"/>
<comment type="subcellular location">
    <subcellularLocation>
        <location evidence="3">Cell membrane</location>
        <topology evidence="3">Lipid-anchor</topology>
        <topology evidence="3">GPI-anchor</topology>
    </subcellularLocation>
    <subcellularLocation>
        <location evidence="2">Secreted</location>
        <location evidence="2">Cell wall</location>
    </subcellularLocation>
</comment>
<protein>
    <recommendedName>
        <fullName evidence="20">chitin deacetylase</fullName>
        <ecNumber evidence="20">3.5.1.41</ecNumber>
    </recommendedName>
</protein>
<dbReference type="PANTHER" id="PTHR10587">
    <property type="entry name" value="GLYCOSYL TRANSFERASE-RELATED"/>
    <property type="match status" value="1"/>
</dbReference>
<dbReference type="SUPFAM" id="SSF88713">
    <property type="entry name" value="Glycoside hydrolase/deacetylase"/>
    <property type="match status" value="1"/>
</dbReference>
<comment type="similarity">
    <text evidence="4">Belongs to the polysaccharide deacetylase family.</text>
</comment>
<keyword evidence="7" id="KW-0964">Secreted</keyword>
<dbReference type="GO" id="GO:0005886">
    <property type="term" value="C:plasma membrane"/>
    <property type="evidence" value="ECO:0007669"/>
    <property type="project" value="UniProtKB-SubCell"/>
</dbReference>
<dbReference type="Gene3D" id="3.20.20.370">
    <property type="entry name" value="Glycoside hydrolase/deacetylase"/>
    <property type="match status" value="1"/>
</dbReference>
<evidence type="ECO:0000256" key="6">
    <source>
        <dbReference type="ARBA" id="ARBA00022512"/>
    </source>
</evidence>
<evidence type="ECO:0000256" key="5">
    <source>
        <dbReference type="ARBA" id="ARBA00022475"/>
    </source>
</evidence>
<feature type="region of interest" description="Disordered" evidence="22">
    <location>
        <begin position="356"/>
        <end position="385"/>
    </location>
</feature>
<feature type="signal peptide" evidence="23">
    <location>
        <begin position="1"/>
        <end position="20"/>
    </location>
</feature>
<evidence type="ECO:0000313" key="26">
    <source>
        <dbReference type="Proteomes" id="UP001203297"/>
    </source>
</evidence>
<dbReference type="Proteomes" id="UP001203297">
    <property type="component" value="Unassembled WGS sequence"/>
</dbReference>
<comment type="catalytic activity">
    <reaction evidence="21">
        <text>[(1-&gt;4)-N-acetyl-beta-D-glucosaminyl](n) + n H2O = chitosan + n acetate</text>
        <dbReference type="Rhea" id="RHEA:10464"/>
        <dbReference type="Rhea" id="RHEA-COMP:9593"/>
        <dbReference type="Rhea" id="RHEA-COMP:9597"/>
        <dbReference type="ChEBI" id="CHEBI:15377"/>
        <dbReference type="ChEBI" id="CHEBI:17029"/>
        <dbReference type="ChEBI" id="CHEBI:30089"/>
        <dbReference type="ChEBI" id="CHEBI:57704"/>
        <dbReference type="EC" id="3.5.1.41"/>
    </reaction>
    <physiologicalReaction direction="left-to-right" evidence="21">
        <dbReference type="Rhea" id="RHEA:10465"/>
    </physiologicalReaction>
</comment>
<dbReference type="EMBL" id="WTXG01000060">
    <property type="protein sequence ID" value="KAI0295340.1"/>
    <property type="molecule type" value="Genomic_DNA"/>
</dbReference>
<evidence type="ECO:0000256" key="9">
    <source>
        <dbReference type="ARBA" id="ARBA00022723"/>
    </source>
</evidence>
<evidence type="ECO:0000256" key="22">
    <source>
        <dbReference type="SAM" id="MobiDB-lite"/>
    </source>
</evidence>
<keyword evidence="6" id="KW-0134">Cell wall</keyword>
<dbReference type="PROSITE" id="PS51677">
    <property type="entry name" value="NODB"/>
    <property type="match status" value="1"/>
</dbReference>
<comment type="caution">
    <text evidence="25">The sequence shown here is derived from an EMBL/GenBank/DDBJ whole genome shotgun (WGS) entry which is preliminary data.</text>
</comment>
<evidence type="ECO:0000256" key="2">
    <source>
        <dbReference type="ARBA" id="ARBA00004191"/>
    </source>
</evidence>
<organism evidence="25 26">
    <name type="scientific">Multifurca ochricompacta</name>
    <dbReference type="NCBI Taxonomy" id="376703"/>
    <lineage>
        <taxon>Eukaryota</taxon>
        <taxon>Fungi</taxon>
        <taxon>Dikarya</taxon>
        <taxon>Basidiomycota</taxon>
        <taxon>Agaricomycotina</taxon>
        <taxon>Agaricomycetes</taxon>
        <taxon>Russulales</taxon>
        <taxon>Russulaceae</taxon>
        <taxon>Multifurca</taxon>
    </lineage>
</organism>
<evidence type="ECO:0000256" key="21">
    <source>
        <dbReference type="ARBA" id="ARBA00048494"/>
    </source>
</evidence>
<dbReference type="InterPro" id="IPR011330">
    <property type="entry name" value="Glyco_hydro/deAcase_b/a-brl"/>
</dbReference>
<keyword evidence="12" id="KW-0146">Chitin degradation</keyword>
<keyword evidence="15" id="KW-0119">Carbohydrate metabolism</keyword>
<dbReference type="GO" id="GO:0071555">
    <property type="term" value="P:cell wall organization"/>
    <property type="evidence" value="ECO:0007669"/>
    <property type="project" value="UniProtKB-KW"/>
</dbReference>
<keyword evidence="19" id="KW-0624">Polysaccharide degradation</keyword>
<gene>
    <name evidence="25" type="ORF">B0F90DRAFT_1811506</name>
</gene>
<dbReference type="GO" id="GO:0009272">
    <property type="term" value="P:fungal-type cell wall biogenesis"/>
    <property type="evidence" value="ECO:0007669"/>
    <property type="project" value="UniProtKB-ARBA"/>
</dbReference>
<keyword evidence="9" id="KW-0479">Metal-binding</keyword>
<evidence type="ECO:0000313" key="25">
    <source>
        <dbReference type="EMBL" id="KAI0295340.1"/>
    </source>
</evidence>
<dbReference type="PANTHER" id="PTHR10587:SF98">
    <property type="entry name" value="CHITIN DEACETYLASE"/>
    <property type="match status" value="1"/>
</dbReference>
<evidence type="ECO:0000256" key="1">
    <source>
        <dbReference type="ARBA" id="ARBA00001941"/>
    </source>
</evidence>
<dbReference type="GO" id="GO:0006032">
    <property type="term" value="P:chitin catabolic process"/>
    <property type="evidence" value="ECO:0007669"/>
    <property type="project" value="UniProtKB-KW"/>
</dbReference>
<evidence type="ECO:0000256" key="10">
    <source>
        <dbReference type="ARBA" id="ARBA00022729"/>
    </source>
</evidence>
<keyword evidence="14" id="KW-0325">Glycoprotein</keyword>
<comment type="cofactor">
    <cofactor evidence="1">
        <name>Co(2+)</name>
        <dbReference type="ChEBI" id="CHEBI:48828"/>
    </cofactor>
</comment>
<evidence type="ECO:0000256" key="4">
    <source>
        <dbReference type="ARBA" id="ARBA00010973"/>
    </source>
</evidence>
<keyword evidence="18" id="KW-0961">Cell wall biogenesis/degradation</keyword>
<evidence type="ECO:0000256" key="13">
    <source>
        <dbReference type="ARBA" id="ARBA00023136"/>
    </source>
</evidence>
<keyword evidence="13" id="KW-0472">Membrane</keyword>
<dbReference type="CDD" id="cd10952">
    <property type="entry name" value="CE4_MrCDA_like"/>
    <property type="match status" value="1"/>
</dbReference>
<dbReference type="InterPro" id="IPR050248">
    <property type="entry name" value="Polysacc_deacetylase_ArnD"/>
</dbReference>
<dbReference type="GO" id="GO:0098552">
    <property type="term" value="C:side of membrane"/>
    <property type="evidence" value="ECO:0007669"/>
    <property type="project" value="UniProtKB-KW"/>
</dbReference>
<sequence>MFNLRALKLFATLLATSALAQDHSSEQSEAQISDPALECTPYYYAPSGQFVHNFPPIWQPATLLANDTAGQAMWANISSSIPANIQPKGQLNGSTINVTYDSVNDPDCWWSVRQCTIPKLAGLSPDVSSVPEPKTMGYGFDDGPNCTHNAFYDYLASQNQKATMYYIGSNVLDWPLEAQRALADGHEICAHTWSHRYMTAFQSQDAFAELWYTMQAIKLVTGVTPTCWRPPYGDVDDRIRAIANALGLQTILWKYDSNDWRVGLNNVTATDVDTYYNLFISNLTAGNFDTVGGIMLTHELNNFTMQEATKFYPQLKSAFSHVVPVGVALNKTRPYREANYSLPTFQQYVSGQTAVSGNSSGTSSGTGSNSSPSSSGSSSGGIKPSSSASTLTIHTSVLWTLLSATLLLLTTGLAP</sequence>
<feature type="chain" id="PRO_5042057376" description="chitin deacetylase" evidence="23">
    <location>
        <begin position="21"/>
        <end position="415"/>
    </location>
</feature>
<evidence type="ECO:0000256" key="23">
    <source>
        <dbReference type="SAM" id="SignalP"/>
    </source>
</evidence>
<keyword evidence="10 23" id="KW-0732">Signal</keyword>
<evidence type="ECO:0000256" key="7">
    <source>
        <dbReference type="ARBA" id="ARBA00022525"/>
    </source>
</evidence>
<feature type="domain" description="NodB homology" evidence="24">
    <location>
        <begin position="134"/>
        <end position="323"/>
    </location>
</feature>
<evidence type="ECO:0000256" key="18">
    <source>
        <dbReference type="ARBA" id="ARBA00023316"/>
    </source>
</evidence>
<evidence type="ECO:0000256" key="3">
    <source>
        <dbReference type="ARBA" id="ARBA00004609"/>
    </source>
</evidence>
<evidence type="ECO:0000256" key="14">
    <source>
        <dbReference type="ARBA" id="ARBA00023180"/>
    </source>
</evidence>
<keyword evidence="26" id="KW-1185">Reference proteome</keyword>
<dbReference type="AlphaFoldDB" id="A0AAD4LZ45"/>
<dbReference type="GO" id="GO:0004099">
    <property type="term" value="F:chitin deacetylase activity"/>
    <property type="evidence" value="ECO:0007669"/>
    <property type="project" value="UniProtKB-EC"/>
</dbReference>
<evidence type="ECO:0000256" key="15">
    <source>
        <dbReference type="ARBA" id="ARBA00023277"/>
    </source>
</evidence>
<dbReference type="FunFam" id="3.20.20.370:FF:000004">
    <property type="entry name" value="Related to Chitin deacetylase"/>
    <property type="match status" value="1"/>
</dbReference>
<keyword evidence="8" id="KW-0336">GPI-anchor</keyword>
<keyword evidence="5" id="KW-1003">Cell membrane</keyword>
<reference evidence="25" key="1">
    <citation type="journal article" date="2022" name="New Phytol.">
        <title>Evolutionary transition to the ectomycorrhizal habit in the genomes of a hyperdiverse lineage of mushroom-forming fungi.</title>
        <authorList>
            <person name="Looney B."/>
            <person name="Miyauchi S."/>
            <person name="Morin E."/>
            <person name="Drula E."/>
            <person name="Courty P.E."/>
            <person name="Kohler A."/>
            <person name="Kuo A."/>
            <person name="LaButti K."/>
            <person name="Pangilinan J."/>
            <person name="Lipzen A."/>
            <person name="Riley R."/>
            <person name="Andreopoulos W."/>
            <person name="He G."/>
            <person name="Johnson J."/>
            <person name="Nolan M."/>
            <person name="Tritt A."/>
            <person name="Barry K.W."/>
            <person name="Grigoriev I.V."/>
            <person name="Nagy L.G."/>
            <person name="Hibbett D."/>
            <person name="Henrissat B."/>
            <person name="Matheny P.B."/>
            <person name="Labbe J."/>
            <person name="Martin F.M."/>
        </authorList>
    </citation>
    <scope>NUCLEOTIDE SEQUENCE</scope>
    <source>
        <strain evidence="25">BPL690</strain>
    </source>
</reference>
<evidence type="ECO:0000256" key="11">
    <source>
        <dbReference type="ARBA" id="ARBA00022801"/>
    </source>
</evidence>
<evidence type="ECO:0000256" key="17">
    <source>
        <dbReference type="ARBA" id="ARBA00023288"/>
    </source>
</evidence>
<evidence type="ECO:0000259" key="24">
    <source>
        <dbReference type="PROSITE" id="PS51677"/>
    </source>
</evidence>
<evidence type="ECO:0000256" key="8">
    <source>
        <dbReference type="ARBA" id="ARBA00022622"/>
    </source>
</evidence>
<accession>A0AAD4LZ45</accession>
<evidence type="ECO:0000256" key="20">
    <source>
        <dbReference type="ARBA" id="ARBA00024056"/>
    </source>
</evidence>
<keyword evidence="17" id="KW-0449">Lipoprotein</keyword>
<keyword evidence="11" id="KW-0378">Hydrolase</keyword>
<proteinExistence type="inferred from homology"/>
<dbReference type="GO" id="GO:0046872">
    <property type="term" value="F:metal ion binding"/>
    <property type="evidence" value="ECO:0007669"/>
    <property type="project" value="UniProtKB-KW"/>
</dbReference>
<dbReference type="Pfam" id="PF01522">
    <property type="entry name" value="Polysacc_deac_1"/>
    <property type="match status" value="1"/>
</dbReference>
<dbReference type="GO" id="GO:0000272">
    <property type="term" value="P:polysaccharide catabolic process"/>
    <property type="evidence" value="ECO:0007669"/>
    <property type="project" value="UniProtKB-KW"/>
</dbReference>
<evidence type="ECO:0000256" key="16">
    <source>
        <dbReference type="ARBA" id="ARBA00023285"/>
    </source>
</evidence>
<evidence type="ECO:0000256" key="19">
    <source>
        <dbReference type="ARBA" id="ARBA00023326"/>
    </source>
</evidence>
<name>A0AAD4LZ45_9AGAM</name>
<dbReference type="InterPro" id="IPR002509">
    <property type="entry name" value="NODB_dom"/>
</dbReference>
<keyword evidence="16" id="KW-0170">Cobalt</keyword>
<evidence type="ECO:0000256" key="12">
    <source>
        <dbReference type="ARBA" id="ARBA00023024"/>
    </source>
</evidence>